<name>A0AAJ5W705_9SPHI</name>
<evidence type="ECO:0000313" key="2">
    <source>
        <dbReference type="Proteomes" id="UP001214530"/>
    </source>
</evidence>
<dbReference type="Proteomes" id="UP001214530">
    <property type="component" value="Chromosome"/>
</dbReference>
<evidence type="ECO:0000313" key="1">
    <source>
        <dbReference type="EMBL" id="WEK18164.1"/>
    </source>
</evidence>
<sequence>MDFSEHFLHFIWQFRLLNSAKLYCEDGEELQVLHPGILNKHAGPDFSGAKLVIDGLNWVGDVEIHLKSSDWLAHGHQHNPAYNSVVLHVVYQYDSPIYRTNGSLVPVLVLKNLFSDHLFANYSELIATVNPFPCQKHIADVDRIVVDAFLSRVMIERFEQKSEEVFKKLSQNRGDWEQTFYYFLARNFGFKVNAVPFELLADALPHHLFSKYKDNALQIAALIFGQAGFLEQPFIEVYPRQLQKEYAFLRKKHSLTHIESALWKFLRMRPQNFPTIRLAQFAALILKSNHLFSKILKAGSVAEMQVLFSELPVNEYWRTHYHFNKNTGKVIVQPGLQFVHNIIINTVCLFLFSYGKYTDQPELVDRAIDFLERIPSESNAIVNQYVSAGVIADRAFTSQALLQLNKFYCSQKKCLNCAIGIKILKK</sequence>
<dbReference type="AlphaFoldDB" id="A0AAJ5W705"/>
<dbReference type="EMBL" id="CP119313">
    <property type="protein sequence ID" value="WEK18164.1"/>
    <property type="molecule type" value="Genomic_DNA"/>
</dbReference>
<reference evidence="1" key="1">
    <citation type="submission" date="2023-03" db="EMBL/GenBank/DDBJ databases">
        <title>Andean soil-derived lignocellulolytic bacterial consortium as a source of novel taxa and putative plastic-active enzymes.</title>
        <authorList>
            <person name="Diaz-Garcia L."/>
            <person name="Chuvochina M."/>
            <person name="Feuerriegel G."/>
            <person name="Bunk B."/>
            <person name="Sproer C."/>
            <person name="Streit W.R."/>
            <person name="Rodriguez L.M."/>
            <person name="Overmann J."/>
            <person name="Jimenez D.J."/>
        </authorList>
    </citation>
    <scope>NUCLEOTIDE SEQUENCE</scope>
    <source>
        <strain evidence="1">MAG 3858</strain>
    </source>
</reference>
<dbReference type="InterPro" id="IPR021272">
    <property type="entry name" value="DUF2851"/>
</dbReference>
<organism evidence="1 2">
    <name type="scientific">Candidatus Pedobacter colombiensis</name>
    <dbReference type="NCBI Taxonomy" id="3121371"/>
    <lineage>
        <taxon>Bacteria</taxon>
        <taxon>Pseudomonadati</taxon>
        <taxon>Bacteroidota</taxon>
        <taxon>Sphingobacteriia</taxon>
        <taxon>Sphingobacteriales</taxon>
        <taxon>Sphingobacteriaceae</taxon>
        <taxon>Pedobacter</taxon>
    </lineage>
</organism>
<proteinExistence type="predicted"/>
<dbReference type="Pfam" id="PF11013">
    <property type="entry name" value="DUF2851"/>
    <property type="match status" value="1"/>
</dbReference>
<accession>A0AAJ5W705</accession>
<gene>
    <name evidence="1" type="ORF">P0Y49_15340</name>
</gene>
<protein>
    <submittedName>
        <fullName evidence="1">DUF2851 family protein</fullName>
    </submittedName>
</protein>